<feature type="transmembrane region" description="Helical" evidence="3">
    <location>
        <begin position="283"/>
        <end position="302"/>
    </location>
</feature>
<dbReference type="PANTHER" id="PTHR22550">
    <property type="entry name" value="SPORE GERMINATION PROTEIN"/>
    <property type="match status" value="1"/>
</dbReference>
<dbReference type="RefSeq" id="WP_161699425.1">
    <property type="nucleotide sequence ID" value="NZ_JAAAMU010000007.1"/>
</dbReference>
<evidence type="ECO:0000313" key="5">
    <source>
        <dbReference type="Proteomes" id="UP000558113"/>
    </source>
</evidence>
<keyword evidence="5" id="KW-1185">Reference proteome</keyword>
<dbReference type="GO" id="GO:0009847">
    <property type="term" value="P:spore germination"/>
    <property type="evidence" value="ECO:0007669"/>
    <property type="project" value="InterPro"/>
</dbReference>
<dbReference type="PANTHER" id="PTHR22550:SF5">
    <property type="entry name" value="LEUCINE ZIPPER PROTEIN 4"/>
    <property type="match status" value="1"/>
</dbReference>
<evidence type="ECO:0000256" key="1">
    <source>
        <dbReference type="ARBA" id="ARBA00005278"/>
    </source>
</evidence>
<keyword evidence="3" id="KW-1133">Transmembrane helix</keyword>
<dbReference type="Proteomes" id="UP000558113">
    <property type="component" value="Unassembled WGS sequence"/>
</dbReference>
<dbReference type="PIRSF" id="PIRSF005690">
    <property type="entry name" value="GerBA"/>
    <property type="match status" value="1"/>
</dbReference>
<accession>A0A7X4YQ48</accession>
<evidence type="ECO:0000313" key="4">
    <source>
        <dbReference type="EMBL" id="NBC70467.1"/>
    </source>
</evidence>
<feature type="transmembrane region" description="Helical" evidence="3">
    <location>
        <begin position="357"/>
        <end position="390"/>
    </location>
</feature>
<dbReference type="AlphaFoldDB" id="A0A7X4YQ48"/>
<sequence>MAASEPLTIESLGELMALVGKSADFTRITLEAGANRITLSVYSSMADNRQIYEHLMPGLQGMQEKIRDWSALLGRLPFKDMSVETEPKKIAAKLQRGFAVIELAILPAETLLIDISNESLGHRSNNDTENEFAVIGPKAGFVENLEINMHLLRQQIAVPQLIFEDMTLGSLSKTKIVVAYIEGLTNPELVQKMKDRLRGIDFDVVYDSAMLEQVIADESNTPFPLFLTTERIDRISYVISSGQVAVMCDGSPYVLSGPSTFMDFFISPEDYYLPWITGSFFRIIRIMSVFFSLFASPLYIAVLTYHFEAIPTRLLHPIMLSGLHVPFSPVMEVLFLETTIELLREAGARLPAKIGQTLGIVGGIVIGEASVQAALTSNILLIIVALSALASFTTPIFKMANTIRVLRFPLILLSALLGGFGIAVGFTLLLAHLLRLKSLDSPYMIPFYPFRRGNLADSLIRSSYQHTTNRTLYLNPLRKKRYHPNMAKDDIDHED</sequence>
<evidence type="ECO:0000256" key="2">
    <source>
        <dbReference type="ARBA" id="ARBA00023136"/>
    </source>
</evidence>
<organism evidence="4 5">
    <name type="scientific">Paenibacillus sacheonensis</name>
    <dbReference type="NCBI Taxonomy" id="742054"/>
    <lineage>
        <taxon>Bacteria</taxon>
        <taxon>Bacillati</taxon>
        <taxon>Bacillota</taxon>
        <taxon>Bacilli</taxon>
        <taxon>Bacillales</taxon>
        <taxon>Paenibacillaceae</taxon>
        <taxon>Paenibacillus</taxon>
    </lineage>
</organism>
<keyword evidence="3" id="KW-0812">Transmembrane</keyword>
<comment type="similarity">
    <text evidence="1">Belongs to the GerABKA family.</text>
</comment>
<comment type="caution">
    <text evidence="4">The sequence shown here is derived from an EMBL/GenBank/DDBJ whole genome shotgun (WGS) entry which is preliminary data.</text>
</comment>
<proteinExistence type="inferred from homology"/>
<dbReference type="EMBL" id="JAAAMU010000007">
    <property type="protein sequence ID" value="NBC70467.1"/>
    <property type="molecule type" value="Genomic_DNA"/>
</dbReference>
<dbReference type="OrthoDB" id="1726708at2"/>
<gene>
    <name evidence="4" type="ORF">GT003_15810</name>
</gene>
<name>A0A7X4YQ48_9BACL</name>
<protein>
    <submittedName>
        <fullName evidence="4">Spore germination protein</fullName>
    </submittedName>
</protein>
<dbReference type="InterPro" id="IPR004995">
    <property type="entry name" value="Spore_Ger"/>
</dbReference>
<keyword evidence="2 3" id="KW-0472">Membrane</keyword>
<evidence type="ECO:0000256" key="3">
    <source>
        <dbReference type="SAM" id="Phobius"/>
    </source>
</evidence>
<feature type="transmembrane region" description="Helical" evidence="3">
    <location>
        <begin position="410"/>
        <end position="434"/>
    </location>
</feature>
<dbReference type="GO" id="GO:0016020">
    <property type="term" value="C:membrane"/>
    <property type="evidence" value="ECO:0007669"/>
    <property type="project" value="InterPro"/>
</dbReference>
<dbReference type="Pfam" id="PF03323">
    <property type="entry name" value="GerA"/>
    <property type="match status" value="1"/>
</dbReference>
<reference evidence="4 5" key="1">
    <citation type="submission" date="2020-01" db="EMBL/GenBank/DDBJ databases">
        <title>Paenibacillus soybeanensis sp. nov. isolated from the nodules of soybean (Glycine max(L.) Merr).</title>
        <authorList>
            <person name="Wang H."/>
        </authorList>
    </citation>
    <scope>NUCLEOTIDE SEQUENCE [LARGE SCALE GENOMIC DNA]</scope>
    <source>
        <strain evidence="4 5">DSM 23054</strain>
    </source>
</reference>
<dbReference type="InterPro" id="IPR050768">
    <property type="entry name" value="UPF0353/GerABKA_families"/>
</dbReference>